<gene>
    <name evidence="3" type="ORF">H9815_05690</name>
</gene>
<feature type="region of interest" description="Disordered" evidence="1">
    <location>
        <begin position="422"/>
        <end position="465"/>
    </location>
</feature>
<evidence type="ECO:0008006" key="5">
    <source>
        <dbReference type="Google" id="ProtNLM"/>
    </source>
</evidence>
<feature type="compositionally biased region" description="Basic and acidic residues" evidence="1">
    <location>
        <begin position="450"/>
        <end position="465"/>
    </location>
</feature>
<dbReference type="InterPro" id="IPR015943">
    <property type="entry name" value="WD40/YVTN_repeat-like_dom_sf"/>
</dbReference>
<keyword evidence="2" id="KW-0732">Signal</keyword>
<dbReference type="PROSITE" id="PS51257">
    <property type="entry name" value="PROKAR_LIPOPROTEIN"/>
    <property type="match status" value="1"/>
</dbReference>
<reference evidence="3" key="1">
    <citation type="journal article" date="2021" name="PeerJ">
        <title>Extensive microbial diversity within the chicken gut microbiome revealed by metagenomics and culture.</title>
        <authorList>
            <person name="Gilroy R."/>
            <person name="Ravi A."/>
            <person name="Getino M."/>
            <person name="Pursley I."/>
            <person name="Horton D.L."/>
            <person name="Alikhan N.F."/>
            <person name="Baker D."/>
            <person name="Gharbi K."/>
            <person name="Hall N."/>
            <person name="Watson M."/>
            <person name="Adriaenssens E.M."/>
            <person name="Foster-Nyarko E."/>
            <person name="Jarju S."/>
            <person name="Secka A."/>
            <person name="Antonio M."/>
            <person name="Oren A."/>
            <person name="Chaudhuri R.R."/>
            <person name="La Ragione R."/>
            <person name="Hildebrand F."/>
            <person name="Pallen M.J."/>
        </authorList>
    </citation>
    <scope>NUCLEOTIDE SEQUENCE</scope>
    <source>
        <strain evidence="3">ChiGjej4B4-7305</strain>
    </source>
</reference>
<proteinExistence type="predicted"/>
<dbReference type="InterPro" id="IPR047697">
    <property type="entry name" value="AztD-like"/>
</dbReference>
<organism evidence="3 4">
    <name type="scientific">Candidatus Ruania gallistercoris</name>
    <dbReference type="NCBI Taxonomy" id="2838746"/>
    <lineage>
        <taxon>Bacteria</taxon>
        <taxon>Bacillati</taxon>
        <taxon>Actinomycetota</taxon>
        <taxon>Actinomycetes</taxon>
        <taxon>Micrococcales</taxon>
        <taxon>Ruaniaceae</taxon>
        <taxon>Ruania</taxon>
    </lineage>
</organism>
<sequence>MSSSRRSSRHRGTSAALLALIPLVLAACSEPPTGGAGPAESDPSAEQSAEPTEVAAVSPRLLLSYDGGIQVLDATTLEPVADLAADGFLRLNSAGDGRHALVSTAGGFQVLDAGTWAEPHGDHAHYYTADAVLTDVVYPAETPGHVIAHEGQVSLFDDGTGAVTVLDAAEIAAGPEESVQREYTTPAAHHGVAIALEDDSLVVTDGTEEERSGLRVLDADDVEIAASEDCPGVHGAEVAADGAVVAGCEDGALVYRDGQITHADSPDDYGRIGNQAASEESPIVLGDYKTDPDAELERPTQVSLIDTRTADVTLVDLPASYSFRSLARGDDGEALVLDTDGAIQVIDPESGELERSIPVIEAWEEPVEWQQPRPTIAVADGSAYVSDPNTQMIYAVDLASGEVWNSAELSVVGNELALVSGDVENAEQAGEEQHEGDDHAGNEHEDEGEGHDHENHEHEDHAHDD</sequence>
<accession>A0A9D2ECP6</accession>
<dbReference type="InterPro" id="IPR011044">
    <property type="entry name" value="Quino_amine_DH_bsu"/>
</dbReference>
<comment type="caution">
    <text evidence="3">The sequence shown here is derived from an EMBL/GenBank/DDBJ whole genome shotgun (WGS) entry which is preliminary data.</text>
</comment>
<evidence type="ECO:0000313" key="4">
    <source>
        <dbReference type="Proteomes" id="UP000824037"/>
    </source>
</evidence>
<feature type="region of interest" description="Disordered" evidence="1">
    <location>
        <begin position="265"/>
        <end position="294"/>
    </location>
</feature>
<feature type="signal peptide" evidence="2">
    <location>
        <begin position="1"/>
        <end position="26"/>
    </location>
</feature>
<feature type="compositionally biased region" description="Basic and acidic residues" evidence="1">
    <location>
        <begin position="431"/>
        <end position="443"/>
    </location>
</feature>
<feature type="region of interest" description="Disordered" evidence="1">
    <location>
        <begin position="31"/>
        <end position="53"/>
    </location>
</feature>
<dbReference type="NCBIfam" id="NF038015">
    <property type="entry name" value="AztD"/>
    <property type="match status" value="1"/>
</dbReference>
<dbReference type="Gene3D" id="2.130.10.10">
    <property type="entry name" value="YVTN repeat-like/Quinoprotein amine dehydrogenase"/>
    <property type="match status" value="1"/>
</dbReference>
<evidence type="ECO:0000256" key="2">
    <source>
        <dbReference type="SAM" id="SignalP"/>
    </source>
</evidence>
<dbReference type="SUPFAM" id="SSF50969">
    <property type="entry name" value="YVTN repeat-like/Quinoprotein amine dehydrogenase"/>
    <property type="match status" value="1"/>
</dbReference>
<evidence type="ECO:0000256" key="1">
    <source>
        <dbReference type="SAM" id="MobiDB-lite"/>
    </source>
</evidence>
<evidence type="ECO:0000313" key="3">
    <source>
        <dbReference type="EMBL" id="HIZ35249.1"/>
    </source>
</evidence>
<dbReference type="EMBL" id="DXBY01000090">
    <property type="protein sequence ID" value="HIZ35249.1"/>
    <property type="molecule type" value="Genomic_DNA"/>
</dbReference>
<dbReference type="AlphaFoldDB" id="A0A9D2ECP6"/>
<name>A0A9D2ECP6_9MICO</name>
<feature type="chain" id="PRO_5038439726" description="Secreted protein" evidence="2">
    <location>
        <begin position="27"/>
        <end position="465"/>
    </location>
</feature>
<reference evidence="3" key="2">
    <citation type="submission" date="2021-04" db="EMBL/GenBank/DDBJ databases">
        <authorList>
            <person name="Gilroy R."/>
        </authorList>
    </citation>
    <scope>NUCLEOTIDE SEQUENCE</scope>
    <source>
        <strain evidence="3">ChiGjej4B4-7305</strain>
    </source>
</reference>
<protein>
    <recommendedName>
        <fullName evidence="5">Secreted protein</fullName>
    </recommendedName>
</protein>
<dbReference type="Proteomes" id="UP000824037">
    <property type="component" value="Unassembled WGS sequence"/>
</dbReference>